<dbReference type="Gene3D" id="2.60.120.590">
    <property type="entry name" value="Alpha-ketoglutarate-dependent dioxygenase AlkB-like"/>
    <property type="match status" value="1"/>
</dbReference>
<dbReference type="Pfam" id="PF01501">
    <property type="entry name" value="Glyco_transf_8"/>
    <property type="match status" value="1"/>
</dbReference>
<dbReference type="PANTHER" id="PTHR46030:SF1">
    <property type="entry name" value="ALPHA-KETOGLUTARATE-DEPENDENT DIOXYGENASE ALKB HOMOLOG 6"/>
    <property type="match status" value="1"/>
</dbReference>
<dbReference type="SUPFAM" id="SSF53448">
    <property type="entry name" value="Nucleotide-diphospho-sugar transferases"/>
    <property type="match status" value="1"/>
</dbReference>
<dbReference type="PANTHER" id="PTHR46030">
    <property type="entry name" value="ALPHA-KETOGLUTARATE-DEPENDENT DIOXYGENASE ALKB HOMOLOG 6"/>
    <property type="match status" value="1"/>
</dbReference>
<dbReference type="Gene3D" id="3.90.550.10">
    <property type="entry name" value="Spore Coat Polysaccharide Biosynthesis Protein SpsA, Chain A"/>
    <property type="match status" value="1"/>
</dbReference>
<protein>
    <submittedName>
        <fullName evidence="1">Uncharacterized protein</fullName>
    </submittedName>
</protein>
<comment type="caution">
    <text evidence="1">The sequence shown here is derived from an EMBL/GenBank/DDBJ whole genome shotgun (WGS) entry which is preliminary data.</text>
</comment>
<name>A0ABP0MP51_9DINO</name>
<dbReference type="EMBL" id="CAXAMM010023224">
    <property type="protein sequence ID" value="CAK9053261.1"/>
    <property type="molecule type" value="Genomic_DNA"/>
</dbReference>
<reference evidence="1 2" key="1">
    <citation type="submission" date="2024-02" db="EMBL/GenBank/DDBJ databases">
        <authorList>
            <person name="Chen Y."/>
            <person name="Shah S."/>
            <person name="Dougan E. K."/>
            <person name="Thang M."/>
            <person name="Chan C."/>
        </authorList>
    </citation>
    <scope>NUCLEOTIDE SEQUENCE [LARGE SCALE GENOMIC DNA]</scope>
</reference>
<dbReference type="Proteomes" id="UP001642464">
    <property type="component" value="Unassembled WGS sequence"/>
</dbReference>
<gene>
    <name evidence="1" type="ORF">SCF082_LOCUS29043</name>
</gene>
<dbReference type="InterPro" id="IPR002495">
    <property type="entry name" value="Glyco_trans_8"/>
</dbReference>
<evidence type="ECO:0000313" key="1">
    <source>
        <dbReference type="EMBL" id="CAK9053261.1"/>
    </source>
</evidence>
<dbReference type="InterPro" id="IPR005123">
    <property type="entry name" value="Oxoglu/Fe-dep_dioxygenase_dom"/>
</dbReference>
<sequence length="549" mass="61465">MARSRSPSRPSARSAQPSVAFVTLASAEYGPGALVLTAGLRRRLPLDVEVIAFSEAELSLVPGVTLRALSELPDVPVPAGVGEPLMANFSFCWRKLGLWALTEYDIIVYMDSDILILNEVESLLEFVPSRGMLAAVPACECWRSESCNYTAQEAGGGDFYFNAGVLVFRPSASIFSEMIAWLKDHHQHGAVSEVLPPMPFAEQDFLNQFFRKKVRRLPPIFNSLQHAMRNPKHQADLNTSTCVALHYVMGKPWAPKTLLEEDFADFHALWHEARQEFAARACARPAWPLRQVHEELPLFLVRDYISREVEGSLVSLIYGDFLKDRWIQLRNRALLCLGGVPHPEGAICEDLPVEIAELGRGLVDAGGMSSVPDQCLINQYLPGQGIDAHSDGPRFESEVAILTLEGPALMYFGLVEKKIYPSLPPRLELLLEPRSLLVLKREAYELYVHRIDHVTVDVTQTGHSFRVTKGFWSCLFAREPGSCAFVGGAFACLGSFAGEKIPRAPRRTSLTLRRLKHVQLRSEEVKDEVARSAKMEQWRWWNSQISEID</sequence>
<dbReference type="SUPFAM" id="SSF51197">
    <property type="entry name" value="Clavaminate synthase-like"/>
    <property type="match status" value="1"/>
</dbReference>
<proteinExistence type="predicted"/>
<accession>A0ABP0MP51</accession>
<evidence type="ECO:0000313" key="2">
    <source>
        <dbReference type="Proteomes" id="UP001642464"/>
    </source>
</evidence>
<dbReference type="InterPro" id="IPR032862">
    <property type="entry name" value="ALKBH6"/>
</dbReference>
<dbReference type="PROSITE" id="PS51471">
    <property type="entry name" value="FE2OG_OXY"/>
    <property type="match status" value="1"/>
</dbReference>
<dbReference type="InterPro" id="IPR029044">
    <property type="entry name" value="Nucleotide-diphossugar_trans"/>
</dbReference>
<keyword evidence="2" id="KW-1185">Reference proteome</keyword>
<dbReference type="InterPro" id="IPR037151">
    <property type="entry name" value="AlkB-like_sf"/>
</dbReference>
<organism evidence="1 2">
    <name type="scientific">Durusdinium trenchii</name>
    <dbReference type="NCBI Taxonomy" id="1381693"/>
    <lineage>
        <taxon>Eukaryota</taxon>
        <taxon>Sar</taxon>
        <taxon>Alveolata</taxon>
        <taxon>Dinophyceae</taxon>
        <taxon>Suessiales</taxon>
        <taxon>Symbiodiniaceae</taxon>
        <taxon>Durusdinium</taxon>
    </lineage>
</organism>